<dbReference type="GO" id="GO:0006538">
    <property type="term" value="P:L-glutamate catabolic process"/>
    <property type="evidence" value="ECO:0007669"/>
    <property type="project" value="InterPro"/>
</dbReference>
<name>A0A2A4WT56_9GAMM</name>
<dbReference type="Pfam" id="PF21075">
    <property type="entry name" value="GDH_ACT1"/>
    <property type="match status" value="1"/>
</dbReference>
<dbReference type="Gene3D" id="3.40.50.720">
    <property type="entry name" value="NAD(P)-binding Rossmann-like Domain"/>
    <property type="match status" value="1"/>
</dbReference>
<evidence type="ECO:0000313" key="7">
    <source>
        <dbReference type="EMBL" id="PCI73231.1"/>
    </source>
</evidence>
<dbReference type="InterPro" id="IPR024727">
    <property type="entry name" value="NAD_Glu_DH_N_ACT1"/>
</dbReference>
<feature type="domain" description="NAD-glutamate dehydrogenase N-terminal ACT1" evidence="4">
    <location>
        <begin position="34"/>
        <end position="179"/>
    </location>
</feature>
<accession>A0A2A4WT56</accession>
<dbReference type="PANTHER" id="PTHR43403:SF1">
    <property type="entry name" value="NAD-SPECIFIC GLUTAMATE DEHYDROGENASE"/>
    <property type="match status" value="1"/>
</dbReference>
<dbReference type="InterPro" id="IPR049059">
    <property type="entry name" value="NAD_Glu_DH_HM1"/>
</dbReference>
<dbReference type="InterPro" id="IPR036291">
    <property type="entry name" value="NAD(P)-bd_dom_sf"/>
</dbReference>
<protein>
    <submittedName>
        <fullName evidence="7">NAD-glutamate dehydrogenase</fullName>
    </submittedName>
</protein>
<dbReference type="InterPro" id="IPR007780">
    <property type="entry name" value="NAD_Glu_DH_bac"/>
</dbReference>
<dbReference type="Pfam" id="PF21073">
    <property type="entry name" value="GDH_HM1"/>
    <property type="match status" value="1"/>
</dbReference>
<dbReference type="Pfam" id="PF21079">
    <property type="entry name" value="GDH_HM2"/>
    <property type="match status" value="1"/>
</dbReference>
<dbReference type="InterPro" id="IPR046346">
    <property type="entry name" value="Aminoacid_DH-like_N_sf"/>
</dbReference>
<feature type="domain" description="NAD-glutamate dehydrogenase ACT2" evidence="5">
    <location>
        <begin position="418"/>
        <end position="507"/>
    </location>
</feature>
<dbReference type="Pfam" id="PF21076">
    <property type="entry name" value="GDH_ACT2"/>
    <property type="match status" value="1"/>
</dbReference>
<dbReference type="SUPFAM" id="SSF53223">
    <property type="entry name" value="Aminoacid dehydrogenase-like, N-terminal domain"/>
    <property type="match status" value="1"/>
</dbReference>
<dbReference type="Pfam" id="PF21077">
    <property type="entry name" value="GDH_ACT3"/>
    <property type="match status" value="1"/>
</dbReference>
<dbReference type="Pfam" id="PF05088">
    <property type="entry name" value="Bac_GDH_CD"/>
    <property type="match status" value="1"/>
</dbReference>
<evidence type="ECO:0000259" key="4">
    <source>
        <dbReference type="Pfam" id="PF21075"/>
    </source>
</evidence>
<dbReference type="InterPro" id="IPR049056">
    <property type="entry name" value="NAD_Glu_DH_HM3"/>
</dbReference>
<reference evidence="8" key="1">
    <citation type="submission" date="2017-08" db="EMBL/GenBank/DDBJ databases">
        <title>A dynamic microbial community with high functional redundancy inhabits the cold, oxic subseafloor aquifer.</title>
        <authorList>
            <person name="Tully B.J."/>
            <person name="Wheat C.G."/>
            <person name="Glazer B.T."/>
            <person name="Huber J.A."/>
        </authorList>
    </citation>
    <scope>NUCLEOTIDE SEQUENCE [LARGE SCALE GENOMIC DNA]</scope>
</reference>
<dbReference type="Pfam" id="PF21078">
    <property type="entry name" value="GDH_HM3"/>
    <property type="match status" value="1"/>
</dbReference>
<dbReference type="Proteomes" id="UP000218767">
    <property type="component" value="Unassembled WGS sequence"/>
</dbReference>
<dbReference type="SUPFAM" id="SSF51735">
    <property type="entry name" value="NAD(P)-binding Rossmann-fold domains"/>
    <property type="match status" value="1"/>
</dbReference>
<dbReference type="PANTHER" id="PTHR43403">
    <property type="entry name" value="NAD-SPECIFIC GLUTAMATE DEHYDROGENASE"/>
    <property type="match status" value="1"/>
</dbReference>
<proteinExistence type="predicted"/>
<dbReference type="InterPro" id="IPR049062">
    <property type="entry name" value="NAD_Glu_DH_ACT2"/>
</dbReference>
<evidence type="ECO:0000256" key="1">
    <source>
        <dbReference type="ARBA" id="ARBA00023002"/>
    </source>
</evidence>
<dbReference type="GO" id="GO:0004069">
    <property type="term" value="F:L-aspartate:2-oxoglutarate aminotransferase activity"/>
    <property type="evidence" value="ECO:0007669"/>
    <property type="project" value="InterPro"/>
</dbReference>
<dbReference type="Pfam" id="PF21074">
    <property type="entry name" value="GDH_C"/>
    <property type="match status" value="1"/>
</dbReference>
<evidence type="ECO:0000259" key="6">
    <source>
        <dbReference type="Pfam" id="PF21077"/>
    </source>
</evidence>
<feature type="domain" description="NAD-specific glutamate dehydrogenase C-terminal" evidence="3">
    <location>
        <begin position="1279"/>
        <end position="1356"/>
    </location>
</feature>
<evidence type="ECO:0000259" key="2">
    <source>
        <dbReference type="Pfam" id="PF05088"/>
    </source>
</evidence>
<feature type="non-terminal residue" evidence="7">
    <location>
        <position position="1356"/>
    </location>
</feature>
<organism evidence="7 8">
    <name type="scientific">SAR86 cluster bacterium</name>
    <dbReference type="NCBI Taxonomy" id="2030880"/>
    <lineage>
        <taxon>Bacteria</taxon>
        <taxon>Pseudomonadati</taxon>
        <taxon>Pseudomonadota</taxon>
        <taxon>Gammaproteobacteria</taxon>
        <taxon>SAR86 cluster</taxon>
    </lineage>
</organism>
<dbReference type="GO" id="GO:0004352">
    <property type="term" value="F:glutamate dehydrogenase (NAD+) activity"/>
    <property type="evidence" value="ECO:0007669"/>
    <property type="project" value="InterPro"/>
</dbReference>
<dbReference type="InterPro" id="IPR049058">
    <property type="entry name" value="NAD_Glu_DH_HM2"/>
</dbReference>
<evidence type="ECO:0000259" key="3">
    <source>
        <dbReference type="Pfam" id="PF21074"/>
    </source>
</evidence>
<gene>
    <name evidence="7" type="ORF">COB20_16370</name>
</gene>
<comment type="caution">
    <text evidence="7">The sequence shown here is derived from an EMBL/GenBank/DDBJ whole genome shotgun (WGS) entry which is preliminary data.</text>
</comment>
<feature type="domain" description="NAD-glutamate dehydrogenase catalytic" evidence="2">
    <location>
        <begin position="740"/>
        <end position="1232"/>
    </location>
</feature>
<dbReference type="InterPro" id="IPR049064">
    <property type="entry name" value="NAD_Glu_DH_ACT3"/>
</dbReference>
<evidence type="ECO:0000313" key="8">
    <source>
        <dbReference type="Proteomes" id="UP000218767"/>
    </source>
</evidence>
<dbReference type="InterPro" id="IPR028971">
    <property type="entry name" value="NAD-GDH_cat"/>
</dbReference>
<feature type="domain" description="NAD-glutamate dehydrogenase ACT3" evidence="6">
    <location>
        <begin position="571"/>
        <end position="629"/>
    </location>
</feature>
<dbReference type="InterPro" id="IPR048381">
    <property type="entry name" value="GDH_C"/>
</dbReference>
<dbReference type="EMBL" id="NVUL01000127">
    <property type="protein sequence ID" value="PCI73231.1"/>
    <property type="molecule type" value="Genomic_DNA"/>
</dbReference>
<keyword evidence="1" id="KW-0560">Oxidoreductase</keyword>
<evidence type="ECO:0000259" key="5">
    <source>
        <dbReference type="Pfam" id="PF21076"/>
    </source>
</evidence>
<sequence>MSGKYLLGHEKLMKLSKRLGKDYSKTNPVDLDLFVTHYFASTSRSDLSDRGHDSMYDNLKQAWAFYQQRATSSPKIEFLHFDSGGEGKGEGEIKGQRSGTRILVLQNDMPFLVDSIRQALTRSSVIIKYINNSVLYSERNARGSKAAGKLSLIPLSVTDGSTREALICLDCVRLTTAESKLAEREIRETLKHVAVAVKDYAAMCKQMLSVRDALKKSAASVPASKISHNESLEFISWMLDDHFTFLGYEKYCINRKAQSPSIELQGESSLGVSKLKKGLKPKLKLSDLSMGARDLILKKKICDFAKSGTRSKVHRPAYYDYVLIKEFDSTGEVSVEHRFLGLYTSSVYFQEVSDIPLLRRKVNAVLEKSGFAQNGHNIKDLMQAINVFPRDELFQISKSQLLHTATEIARIQDLRTSRLFIRRDLYGNFFSCLVYVPKDTFTTKVRLTIQELLQERLQGEEVEFTTHSSESAFTRIHLIYHVPRIEQVNYDAGAIEAEMTSLIKPWEEHLSMALAVQHSDVEARKLYTEYADCFSQAYKESYTAATAVADILDIEQVAATKQLVVNLSPCRSEGEAEFSFKIFSYDEQLHLSNVDPILENLGLNIISEKAFKLQLNSDDRVWLHDFSLYRVKQLGHFTSGAKQIFEDAFLAIFNGEIDDDSFNELVTTAEIEWRDAALLRAYASYLKQIQFGYSVAHIAETLSNNREICRLLVEYFAKMFDPALSENERKRARAARRKLITAIDAVTVLSEDSVLRAYLNLFDATLRTNYYQPQADGVLLKSYFSFKFDPTQINGMPRPAPRYEIFVFSRQVEGVHLRGGKVARGGLRWSDRREDYRTEILGLVKAQQVKNSVIVPVGAKGGFVIKQDASSLDRNEFRELGIACYQIFIRGMLDITDNRVGTKISSPPYVVKRDDDDPYLVVAADKGTATFSDIANDLSAQYGFWLGDGFASGGSNGYDHKQMGITAKGAWVSVLRHFRELGKDIQKEDFTVVGIGDMSGDVFGNGMLLSKHICLQAAFNHLHIFIDPEPNSARSFTERSRLFKRQGSSWEDYSASLISKGGGVFSRQSKSIAITAQMKSCFDIEADSLTPDELISALLISPVDMLWNGGIGTYVKATSENHQEVGDKANDSLRVNGKQLRCRVIGEGGNLGFTQLARIEYAMSGGVSLTDFIDNSAGVDCSDHEVNIKILLNTLSKKQLSEKKRSSLLRSMTEDVSQLVLANNYSQVQTIGLANYEMEFRNKEYAGLISYLEENAGLIRDLEFLPSVEQLEERTVKQQYLTRPEISTVTSYMKMYLKEQLVNADYIDDGYLEKYLHDAFPASLAKKYRTEISKHPLRKELVATQLANFVVNLVGP</sequence>